<proteinExistence type="predicted"/>
<dbReference type="RefSeq" id="WP_182369037.1">
    <property type="nucleotide sequence ID" value="NZ_CP059139.1"/>
</dbReference>
<sequence>MKTILILSGFLLVTGCIPFPTYKTLQPESSITVVDPAGVPIDFASVQLISSSYPYGYEKFRVITKTSPSGKANFTKIKQWRIEAPLMMHGAEYFFWNWCISKEGYKTFQTRYTSSTEFDNTSFVTLYPGSSKVCPEEHESWQPQE</sequence>
<dbReference type="EMBL" id="CP059139">
    <property type="protein sequence ID" value="QMV63106.1"/>
    <property type="molecule type" value="Genomic_DNA"/>
</dbReference>
<name>A0A7G5DMY1_9PSED</name>
<keyword evidence="1" id="KW-0645">Protease</keyword>
<dbReference type="PROSITE" id="PS51257">
    <property type="entry name" value="PROKAR_LIPOPROTEIN"/>
    <property type="match status" value="1"/>
</dbReference>
<dbReference type="Proteomes" id="UP000515276">
    <property type="component" value="Chromosome"/>
</dbReference>
<keyword evidence="1" id="KW-0121">Carboxypeptidase</keyword>
<dbReference type="GO" id="GO:0004180">
    <property type="term" value="F:carboxypeptidase activity"/>
    <property type="evidence" value="ECO:0007669"/>
    <property type="project" value="UniProtKB-KW"/>
</dbReference>
<accession>A0A7G5DMY1</accession>
<organism evidence="1 2">
    <name type="scientific">Pseudomonas berkeleyensis</name>
    <dbReference type="NCBI Taxonomy" id="2726956"/>
    <lineage>
        <taxon>Bacteria</taxon>
        <taxon>Pseudomonadati</taxon>
        <taxon>Pseudomonadota</taxon>
        <taxon>Gammaproteobacteria</taxon>
        <taxon>Pseudomonadales</taxon>
        <taxon>Pseudomonadaceae</taxon>
        <taxon>Pseudomonas</taxon>
    </lineage>
</organism>
<protein>
    <submittedName>
        <fullName evidence="1">Carboxypeptidase regulatory-like domain-containing protein</fullName>
    </submittedName>
</protein>
<evidence type="ECO:0000313" key="2">
    <source>
        <dbReference type="Proteomes" id="UP000515276"/>
    </source>
</evidence>
<dbReference type="AlphaFoldDB" id="A0A7G5DMY1"/>
<evidence type="ECO:0000313" key="1">
    <source>
        <dbReference type="EMBL" id="QMV63106.1"/>
    </source>
</evidence>
<keyword evidence="1" id="KW-0378">Hydrolase</keyword>
<gene>
    <name evidence="1" type="ORF">HS968_24320</name>
</gene>
<keyword evidence="2" id="KW-1185">Reference proteome</keyword>
<reference evidence="1 2" key="1">
    <citation type="journal article" date="2020" name="G3 (Bethesda)">
        <title>CeMbio - The Caenorhabditis elegans Microbiome Resource.</title>
        <authorList>
            <person name="Dirksen P."/>
            <person name="Assie A."/>
            <person name="Zimmermann J."/>
            <person name="Zhang F."/>
            <person name="Tietje A.M."/>
            <person name="Marsh S.A."/>
            <person name="Felix M.A."/>
            <person name="Shapira M."/>
            <person name="Kaleta C."/>
            <person name="Schulenburg H."/>
            <person name="Samuel B."/>
        </authorList>
    </citation>
    <scope>NUCLEOTIDE SEQUENCE [LARGE SCALE GENOMIC DNA]</scope>
    <source>
        <strain evidence="1 2">MSPm1</strain>
    </source>
</reference>